<evidence type="ECO:0000313" key="3">
    <source>
        <dbReference type="Proteomes" id="UP000494252"/>
    </source>
</evidence>
<sequence>MKRSRFTKIRMALILATVASGLLSGCAADATKVADQCVGPPSYCNVYFGGS</sequence>
<reference evidence="2 3" key="1">
    <citation type="submission" date="2020-04" db="EMBL/GenBank/DDBJ databases">
        <authorList>
            <person name="De Canck E."/>
        </authorList>
    </citation>
    <scope>NUCLEOTIDE SEQUENCE [LARGE SCALE GENOMIC DNA]</scope>
    <source>
        <strain evidence="2 3">LMG 27177</strain>
    </source>
</reference>
<proteinExistence type="predicted"/>
<dbReference type="PROSITE" id="PS51257">
    <property type="entry name" value="PROKAR_LIPOPROTEIN"/>
    <property type="match status" value="1"/>
</dbReference>
<evidence type="ECO:0000256" key="1">
    <source>
        <dbReference type="SAM" id="SignalP"/>
    </source>
</evidence>
<name>A0A6J5H1W2_9BURK</name>
<protein>
    <recommendedName>
        <fullName evidence="4">Lipoprotein</fullName>
    </recommendedName>
</protein>
<feature type="chain" id="PRO_5026684584" description="Lipoprotein" evidence="1">
    <location>
        <begin position="28"/>
        <end position="51"/>
    </location>
</feature>
<evidence type="ECO:0000313" key="2">
    <source>
        <dbReference type="EMBL" id="CAB3809040.1"/>
    </source>
</evidence>
<dbReference type="Proteomes" id="UP000494252">
    <property type="component" value="Unassembled WGS sequence"/>
</dbReference>
<dbReference type="EMBL" id="CADIKI010000028">
    <property type="protein sequence ID" value="CAB3809040.1"/>
    <property type="molecule type" value="Genomic_DNA"/>
</dbReference>
<keyword evidence="1" id="KW-0732">Signal</keyword>
<gene>
    <name evidence="2" type="ORF">LMG27177_06690</name>
</gene>
<keyword evidence="3" id="KW-1185">Reference proteome</keyword>
<organism evidence="2 3">
    <name type="scientific">Paraburkholderia fynbosensis</name>
    <dbReference type="NCBI Taxonomy" id="1200993"/>
    <lineage>
        <taxon>Bacteria</taxon>
        <taxon>Pseudomonadati</taxon>
        <taxon>Pseudomonadota</taxon>
        <taxon>Betaproteobacteria</taxon>
        <taxon>Burkholderiales</taxon>
        <taxon>Burkholderiaceae</taxon>
        <taxon>Paraburkholderia</taxon>
    </lineage>
</organism>
<evidence type="ECO:0008006" key="4">
    <source>
        <dbReference type="Google" id="ProtNLM"/>
    </source>
</evidence>
<feature type="signal peptide" evidence="1">
    <location>
        <begin position="1"/>
        <end position="27"/>
    </location>
</feature>
<accession>A0A6J5H1W2</accession>
<dbReference type="AlphaFoldDB" id="A0A6J5H1W2"/>